<reference evidence="2 3" key="1">
    <citation type="submission" date="2015-09" db="EMBL/GenBank/DDBJ databases">
        <title>Genome announcement of multiple Pseudomonas syringae strains.</title>
        <authorList>
            <person name="Thakur S."/>
            <person name="Wang P.W."/>
            <person name="Gong Y."/>
            <person name="Weir B.S."/>
            <person name="Guttman D.S."/>
        </authorList>
    </citation>
    <scope>NUCLEOTIDE SEQUENCE [LARGE SCALE GENOMIC DNA]</scope>
    <source>
        <strain evidence="2 3">ICMP3956</strain>
    </source>
</reference>
<dbReference type="EMBL" id="LJRC01000057">
    <property type="protein sequence ID" value="KPY39494.1"/>
    <property type="molecule type" value="Genomic_DNA"/>
</dbReference>
<accession>A0A0Q0AZ02</accession>
<proteinExistence type="predicted"/>
<sequence length="49" mass="5225">MPVEPPAIGVQRPENPDAQTAPLGGVDQVIGRQPKQRIEQPAVVEEQGP</sequence>
<dbReference type="AlphaFoldDB" id="A0A0Q0AZ02"/>
<protein>
    <submittedName>
        <fullName evidence="2">Uncharacterized protein</fullName>
    </submittedName>
</protein>
<comment type="caution">
    <text evidence="2">The sequence shown here is derived from an EMBL/GenBank/DDBJ whole genome shotgun (WGS) entry which is preliminary data.</text>
</comment>
<evidence type="ECO:0000256" key="1">
    <source>
        <dbReference type="SAM" id="MobiDB-lite"/>
    </source>
</evidence>
<dbReference type="Proteomes" id="UP000050562">
    <property type="component" value="Unassembled WGS sequence"/>
</dbReference>
<evidence type="ECO:0000313" key="3">
    <source>
        <dbReference type="Proteomes" id="UP000050562"/>
    </source>
</evidence>
<name>A0A0Q0AZ02_9PSED</name>
<feature type="region of interest" description="Disordered" evidence="1">
    <location>
        <begin position="1"/>
        <end position="49"/>
    </location>
</feature>
<organism evidence="2 3">
    <name type="scientific">Pseudomonas syringae pv. primulae</name>
    <dbReference type="NCBI Taxonomy" id="251707"/>
    <lineage>
        <taxon>Bacteria</taxon>
        <taxon>Pseudomonadati</taxon>
        <taxon>Pseudomonadota</taxon>
        <taxon>Gammaproteobacteria</taxon>
        <taxon>Pseudomonadales</taxon>
        <taxon>Pseudomonadaceae</taxon>
        <taxon>Pseudomonas</taxon>
    </lineage>
</organism>
<evidence type="ECO:0000313" key="2">
    <source>
        <dbReference type="EMBL" id="KPY39494.1"/>
    </source>
</evidence>
<gene>
    <name evidence="2" type="ORF">ALO52_200102</name>
</gene>